<evidence type="ECO:0000256" key="3">
    <source>
        <dbReference type="ARBA" id="ARBA00022723"/>
    </source>
</evidence>
<feature type="binding site" evidence="12">
    <location>
        <position position="333"/>
    </location>
    <ligand>
        <name>Ca(2+)</name>
        <dbReference type="ChEBI" id="CHEBI:29108"/>
    </ligand>
</feature>
<protein>
    <submittedName>
        <fullName evidence="15">Alcohol dehydrogenase</fullName>
    </submittedName>
</protein>
<dbReference type="GO" id="GO:0016614">
    <property type="term" value="F:oxidoreductase activity, acting on CH-OH group of donors"/>
    <property type="evidence" value="ECO:0007669"/>
    <property type="project" value="InterPro"/>
</dbReference>
<dbReference type="Gene3D" id="2.140.10.10">
    <property type="entry name" value="Quinoprotein alcohol dehydrogenase-like superfamily"/>
    <property type="match status" value="1"/>
</dbReference>
<evidence type="ECO:0000256" key="8">
    <source>
        <dbReference type="ARBA" id="ARBA00023004"/>
    </source>
</evidence>
<dbReference type="GO" id="GO:0020037">
    <property type="term" value="F:heme binding"/>
    <property type="evidence" value="ECO:0007669"/>
    <property type="project" value="InterPro"/>
</dbReference>
<dbReference type="InterPro" id="IPR017512">
    <property type="entry name" value="PQQ_MeOH/EtOH_DH"/>
</dbReference>
<dbReference type="InterPro" id="IPR011047">
    <property type="entry name" value="Quinoprotein_ADH-like_sf"/>
</dbReference>
<sequence length="710" mass="76611">MTIGIAVSRRNVGAALSCTLTLALALAGCRAERADVNKSDARLLSATRDADNWLSHGRTYDETRFSPLTQINGGNAGQLGLAWYADLDTFRGQEGTPLVVDGVMYATTAWSKVVALDAATGKRLWEFDPKVPGDSAIHACCDVVNRGAAYSDGRLFFGTVDGRLIALDARTGKQIWRVQTTDPKQPMAISGAPRVARGKVFIGFGGADQGMRGYVSAYDEKTGRLAWRFYTVPGKPGEKDGAASDDVLERMAGPTWAGEWWTIGGGGTVWDSIVYDAAMNRLYIGVGNGGPWNRGIRSAGKGDNLFIGSIVALDPDTGKYLWHYQETPGDQWDFTSTQQMTLADLTIGGRSRKVILHAPKNGFFYVIDRETGKPLSADKYVPVNWADRVDLKTGRPVIDPRARYDKSGNFIATSGPWGAHNWHPMAFSSQTGLVYIPAQQIPAVYTPDGAFKYRPGLLNMGLAEPGNLPKDKAAIEAMLQSFEGRLIAWDPVARKEVWRAPYKGPWNGGVLATGGDLVFQGDAEGTFHSYDARSGEQRWQFDAQEPIMAGPVSYRVNGAQYVAVMAGKGGAYNLAMPSYAAPQARVPGRILAFRLGGTAKLPAREKAPPPPYAPSAERFSAQQVARGSHLFSATCAVCHGSEGLSSGVLPDLRRSGAIGDARVFRQVVIDGVLADQGMVSFSRYLTPQDAEAIRAYLNARAREAKAKGEP</sequence>
<evidence type="ECO:0000256" key="12">
    <source>
        <dbReference type="PIRSR" id="PIRSR617512-3"/>
    </source>
</evidence>
<evidence type="ECO:0000256" key="2">
    <source>
        <dbReference type="ARBA" id="ARBA00022617"/>
    </source>
</evidence>
<feature type="domain" description="Cytochrome c" evidence="14">
    <location>
        <begin position="622"/>
        <end position="701"/>
    </location>
</feature>
<dbReference type="InterPro" id="IPR009056">
    <property type="entry name" value="Cyt_c-like_dom"/>
</dbReference>
<keyword evidence="5 12" id="KW-0106">Calcium</keyword>
<feature type="binding site" evidence="11">
    <location>
        <position position="360"/>
    </location>
    <ligand>
        <name>pyrroloquinoline quinone</name>
        <dbReference type="ChEBI" id="CHEBI:58442"/>
    </ligand>
</feature>
<evidence type="ECO:0000256" key="1">
    <source>
        <dbReference type="ARBA" id="ARBA00008156"/>
    </source>
</evidence>
<feature type="active site" description="Proton acceptor" evidence="10">
    <location>
        <position position="333"/>
    </location>
</feature>
<feature type="binding site" description="axial binding residue" evidence="12">
    <location>
        <position position="678"/>
    </location>
    <ligand>
        <name>heme c</name>
        <dbReference type="ChEBI" id="CHEBI:61717"/>
    </ligand>
    <ligandPart>
        <name>Fe</name>
        <dbReference type="ChEBI" id="CHEBI:18248"/>
    </ligandPart>
</feature>
<organism evidence="15 16">
    <name type="scientific">Novosphingobium barchaimii LL02</name>
    <dbReference type="NCBI Taxonomy" id="1114963"/>
    <lineage>
        <taxon>Bacteria</taxon>
        <taxon>Pseudomonadati</taxon>
        <taxon>Pseudomonadota</taxon>
        <taxon>Alphaproteobacteria</taxon>
        <taxon>Sphingomonadales</taxon>
        <taxon>Sphingomonadaceae</taxon>
        <taxon>Novosphingobium</taxon>
    </lineage>
</organism>
<dbReference type="SUPFAM" id="SSF46626">
    <property type="entry name" value="Cytochrome c"/>
    <property type="match status" value="1"/>
</dbReference>
<dbReference type="EMBL" id="JACU01000007">
    <property type="protein sequence ID" value="KMS53586.1"/>
    <property type="molecule type" value="Genomic_DNA"/>
</dbReference>
<feature type="binding site" evidence="12">
    <location>
        <position position="288"/>
    </location>
    <ligand>
        <name>Ca(2+)</name>
        <dbReference type="ChEBI" id="CHEBI:29108"/>
    </ligand>
</feature>
<dbReference type="InterPro" id="IPR036909">
    <property type="entry name" value="Cyt_c-like_dom_sf"/>
</dbReference>
<dbReference type="GO" id="GO:0005509">
    <property type="term" value="F:calcium ion binding"/>
    <property type="evidence" value="ECO:0007669"/>
    <property type="project" value="InterPro"/>
</dbReference>
<feature type="binding site" description="covalent" evidence="11">
    <location>
        <position position="635"/>
    </location>
    <ligand>
        <name>heme c</name>
        <dbReference type="ChEBI" id="CHEBI:61717"/>
    </ligand>
</feature>
<name>A0A0J7XNS4_9SPHN</name>
<feature type="binding site" evidence="11">
    <location>
        <begin position="421"/>
        <end position="422"/>
    </location>
    <ligand>
        <name>pyrroloquinoline quinone</name>
        <dbReference type="ChEBI" id="CHEBI:58442"/>
    </ligand>
</feature>
<keyword evidence="6 11" id="KW-0634">PQQ</keyword>
<dbReference type="OrthoDB" id="9794322at2"/>
<evidence type="ECO:0000256" key="13">
    <source>
        <dbReference type="PIRSR" id="PIRSR617512-4"/>
    </source>
</evidence>
<comment type="caution">
    <text evidence="15">The sequence shown here is derived from an EMBL/GenBank/DDBJ whole genome shotgun (WGS) entry which is preliminary data.</text>
</comment>
<dbReference type="SMART" id="SM00564">
    <property type="entry name" value="PQQ"/>
    <property type="match status" value="5"/>
</dbReference>
<gene>
    <name evidence="15" type="ORF">V474_23245</name>
</gene>
<feature type="binding site" evidence="11">
    <location>
        <position position="146"/>
    </location>
    <ligand>
        <name>pyrroloquinoline quinone</name>
        <dbReference type="ChEBI" id="CHEBI:58442"/>
    </ligand>
</feature>
<dbReference type="Pfam" id="PF01011">
    <property type="entry name" value="PQQ"/>
    <property type="match status" value="1"/>
</dbReference>
<evidence type="ECO:0000313" key="16">
    <source>
        <dbReference type="Proteomes" id="UP000052268"/>
    </source>
</evidence>
<dbReference type="SUPFAM" id="SSF50998">
    <property type="entry name" value="Quinoprotein alcohol dehydrogenase-like"/>
    <property type="match status" value="1"/>
</dbReference>
<feature type="binding site" description="axial binding residue" evidence="12">
    <location>
        <position position="639"/>
    </location>
    <ligand>
        <name>heme c</name>
        <dbReference type="ChEBI" id="CHEBI:61717"/>
    </ligand>
    <ligandPart>
        <name>Fe</name>
        <dbReference type="ChEBI" id="CHEBI:18248"/>
    </ligandPart>
</feature>
<dbReference type="PROSITE" id="PS51007">
    <property type="entry name" value="CYTC"/>
    <property type="match status" value="1"/>
</dbReference>
<feature type="binding site" evidence="11">
    <location>
        <position position="94"/>
    </location>
    <ligand>
        <name>pyrroloquinoline quinone</name>
        <dbReference type="ChEBI" id="CHEBI:58442"/>
    </ligand>
</feature>
<proteinExistence type="inferred from homology"/>
<dbReference type="Proteomes" id="UP000052268">
    <property type="component" value="Unassembled WGS sequence"/>
</dbReference>
<keyword evidence="8 12" id="KW-0408">Iron</keyword>
<dbReference type="InterPro" id="IPR002372">
    <property type="entry name" value="PQQ_rpt_dom"/>
</dbReference>
<dbReference type="AlphaFoldDB" id="A0A0J7XNS4"/>
<dbReference type="RefSeq" id="WP_059152596.1">
    <property type="nucleotide sequence ID" value="NZ_KQ130455.1"/>
</dbReference>
<feature type="binding site" evidence="11">
    <location>
        <position position="268"/>
    </location>
    <ligand>
        <name>pyrroloquinoline quinone</name>
        <dbReference type="ChEBI" id="CHEBI:58442"/>
    </ligand>
</feature>
<keyword evidence="16" id="KW-1185">Reference proteome</keyword>
<evidence type="ECO:0000256" key="11">
    <source>
        <dbReference type="PIRSR" id="PIRSR617512-2"/>
    </source>
</evidence>
<comment type="cofactor">
    <cofactor evidence="12">
        <name>Ca(2+)</name>
        <dbReference type="ChEBI" id="CHEBI:29108"/>
    </cofactor>
    <text evidence="12">Binds 1 Ca(2+) ion per subunit.</text>
</comment>
<dbReference type="PATRIC" id="fig|1114963.3.peg.3490"/>
<feature type="binding site" description="covalent" evidence="11">
    <location>
        <position position="638"/>
    </location>
    <ligand>
        <name>heme c</name>
        <dbReference type="ChEBI" id="CHEBI:61717"/>
    </ligand>
</feature>
<keyword evidence="3 12" id="KW-0479">Metal-binding</keyword>
<comment type="cofactor">
    <cofactor evidence="11">
        <name>heme c</name>
        <dbReference type="ChEBI" id="CHEBI:61717"/>
    </cofactor>
    <text evidence="11">Binds 1 heme c group per subunit.</text>
</comment>
<evidence type="ECO:0000256" key="10">
    <source>
        <dbReference type="PIRSR" id="PIRSR617512-1"/>
    </source>
</evidence>
<dbReference type="Gene3D" id="1.10.760.10">
    <property type="entry name" value="Cytochrome c-like domain"/>
    <property type="match status" value="1"/>
</dbReference>
<evidence type="ECO:0000256" key="7">
    <source>
        <dbReference type="ARBA" id="ARBA00023002"/>
    </source>
</evidence>
<dbReference type="CDD" id="cd10279">
    <property type="entry name" value="PQQ_ADH_II"/>
    <property type="match status" value="1"/>
</dbReference>
<reference evidence="15 16" key="1">
    <citation type="journal article" date="2015" name="G3 (Bethesda)">
        <title>Insights into Ongoing Evolution of the Hexachlorocyclohexane Catabolic Pathway from Comparative Genomics of Ten Sphingomonadaceae Strains.</title>
        <authorList>
            <person name="Pearce S.L."/>
            <person name="Oakeshott J.G."/>
            <person name="Pandey G."/>
        </authorList>
    </citation>
    <scope>NUCLEOTIDE SEQUENCE [LARGE SCALE GENOMIC DNA]</scope>
    <source>
        <strain evidence="15 16">LL02</strain>
    </source>
</reference>
<dbReference type="GO" id="GO:0016020">
    <property type="term" value="C:membrane"/>
    <property type="evidence" value="ECO:0007669"/>
    <property type="project" value="InterPro"/>
</dbReference>
<keyword evidence="9 13" id="KW-1015">Disulfide bond</keyword>
<evidence type="ECO:0000256" key="5">
    <source>
        <dbReference type="ARBA" id="ARBA00022837"/>
    </source>
</evidence>
<dbReference type="Pfam" id="PF13360">
    <property type="entry name" value="PQQ_2"/>
    <property type="match status" value="1"/>
</dbReference>
<accession>A0A0J7XNS4</accession>
<dbReference type="NCBIfam" id="TIGR03075">
    <property type="entry name" value="PQQ_enz_alc_DH"/>
    <property type="match status" value="1"/>
</dbReference>
<dbReference type="GO" id="GO:0009055">
    <property type="term" value="F:electron transfer activity"/>
    <property type="evidence" value="ECO:0007669"/>
    <property type="project" value="InterPro"/>
</dbReference>
<evidence type="ECO:0000313" key="15">
    <source>
        <dbReference type="EMBL" id="KMS53586.1"/>
    </source>
</evidence>
<comment type="cofactor">
    <cofactor evidence="11">
        <name>pyrroloquinoline quinone</name>
        <dbReference type="ChEBI" id="CHEBI:58442"/>
    </cofactor>
    <text evidence="11">Binds 1 PQQ group per subunit.</text>
</comment>
<feature type="binding site" evidence="11">
    <location>
        <begin position="206"/>
        <end position="207"/>
    </location>
    <ligand>
        <name>pyrroloquinoline quinone</name>
        <dbReference type="ChEBI" id="CHEBI:58442"/>
    </ligand>
</feature>
<evidence type="ECO:0000256" key="6">
    <source>
        <dbReference type="ARBA" id="ARBA00022891"/>
    </source>
</evidence>
<comment type="similarity">
    <text evidence="1">Belongs to the bacterial PQQ dehydrogenase family.</text>
</comment>
<feature type="disulfide bond" evidence="13">
    <location>
        <begin position="140"/>
        <end position="141"/>
    </location>
</feature>
<keyword evidence="2 11" id="KW-0349">Heme</keyword>
<keyword evidence="4" id="KW-0732">Signal</keyword>
<evidence type="ECO:0000256" key="4">
    <source>
        <dbReference type="ARBA" id="ARBA00022729"/>
    </source>
</evidence>
<dbReference type="InterPro" id="IPR018391">
    <property type="entry name" value="PQQ_b-propeller_rpt"/>
</dbReference>
<evidence type="ECO:0000259" key="14">
    <source>
        <dbReference type="PROSITE" id="PS51007"/>
    </source>
</evidence>
<dbReference type="Pfam" id="PF13442">
    <property type="entry name" value="Cytochrome_CBB3"/>
    <property type="match status" value="1"/>
</dbReference>
<evidence type="ECO:0000256" key="9">
    <source>
        <dbReference type="ARBA" id="ARBA00023157"/>
    </source>
</evidence>
<keyword evidence="7" id="KW-0560">Oxidoreductase</keyword>
<dbReference type="PANTHER" id="PTHR32303">
    <property type="entry name" value="QUINOPROTEIN ALCOHOL DEHYDROGENASE (CYTOCHROME C)"/>
    <property type="match status" value="1"/>
</dbReference>